<dbReference type="Proteomes" id="UP000291084">
    <property type="component" value="Chromosome 1"/>
</dbReference>
<evidence type="ECO:0000313" key="1">
    <source>
        <dbReference type="EMBL" id="BAT73080.1"/>
    </source>
</evidence>
<accession>A0A0S3QXL0</accession>
<name>A0A0S3QXL0_PHAAN</name>
<dbReference type="EMBL" id="AP015034">
    <property type="protein sequence ID" value="BAT73080.1"/>
    <property type="molecule type" value="Genomic_DNA"/>
</dbReference>
<organism evidence="1 2">
    <name type="scientific">Vigna angularis var. angularis</name>
    <dbReference type="NCBI Taxonomy" id="157739"/>
    <lineage>
        <taxon>Eukaryota</taxon>
        <taxon>Viridiplantae</taxon>
        <taxon>Streptophyta</taxon>
        <taxon>Embryophyta</taxon>
        <taxon>Tracheophyta</taxon>
        <taxon>Spermatophyta</taxon>
        <taxon>Magnoliopsida</taxon>
        <taxon>eudicotyledons</taxon>
        <taxon>Gunneridae</taxon>
        <taxon>Pentapetalae</taxon>
        <taxon>rosids</taxon>
        <taxon>fabids</taxon>
        <taxon>Fabales</taxon>
        <taxon>Fabaceae</taxon>
        <taxon>Papilionoideae</taxon>
        <taxon>50 kb inversion clade</taxon>
        <taxon>NPAAA clade</taxon>
        <taxon>indigoferoid/millettioid clade</taxon>
        <taxon>Phaseoleae</taxon>
        <taxon>Vigna</taxon>
    </lineage>
</organism>
<dbReference type="AlphaFoldDB" id="A0A0S3QXL0"/>
<protein>
    <submittedName>
        <fullName evidence="1">Uncharacterized protein</fullName>
    </submittedName>
</protein>
<keyword evidence="2" id="KW-1185">Reference proteome</keyword>
<reference evidence="1 2" key="1">
    <citation type="journal article" date="2015" name="Sci. Rep.">
        <title>The power of single molecule real-time sequencing technology in the de novo assembly of a eukaryotic genome.</title>
        <authorList>
            <person name="Sakai H."/>
            <person name="Naito K."/>
            <person name="Ogiso-Tanaka E."/>
            <person name="Takahashi Y."/>
            <person name="Iseki K."/>
            <person name="Muto C."/>
            <person name="Satou K."/>
            <person name="Teruya K."/>
            <person name="Shiroma A."/>
            <person name="Shimoji M."/>
            <person name="Hirano T."/>
            <person name="Itoh T."/>
            <person name="Kaga A."/>
            <person name="Tomooka N."/>
        </authorList>
    </citation>
    <scope>NUCLEOTIDE SEQUENCE [LARGE SCALE GENOMIC DNA]</scope>
    <source>
        <strain evidence="2">cv. Shumari</strain>
    </source>
</reference>
<evidence type="ECO:0000313" key="2">
    <source>
        <dbReference type="Proteomes" id="UP000291084"/>
    </source>
</evidence>
<proteinExistence type="predicted"/>
<gene>
    <name evidence="1" type="primary">Vigan.01G053800</name>
    <name evidence="1" type="ORF">VIGAN_01053800</name>
</gene>
<sequence length="97" mass="11016">MNFALVKSRKGSKKSLLFDNLSSHPSKPTVAFKFPKHVLVQTSHPTEGDNKHSHNARKLKFMYNSYIQNSIIPSERNPQPRVKSMPVWVCVFFSSAG</sequence>